<proteinExistence type="predicted"/>
<dbReference type="AlphaFoldDB" id="A0A538SK99"/>
<organism evidence="1 2">
    <name type="scientific">Eiseniibacteriota bacterium</name>
    <dbReference type="NCBI Taxonomy" id="2212470"/>
    <lineage>
        <taxon>Bacteria</taxon>
        <taxon>Candidatus Eiseniibacteriota</taxon>
    </lineage>
</organism>
<dbReference type="EMBL" id="VBOT01000053">
    <property type="protein sequence ID" value="TMQ51795.1"/>
    <property type="molecule type" value="Genomic_DNA"/>
</dbReference>
<dbReference type="PROSITE" id="PS51257">
    <property type="entry name" value="PROKAR_LIPOPROTEIN"/>
    <property type="match status" value="1"/>
</dbReference>
<dbReference type="SUPFAM" id="SSF50939">
    <property type="entry name" value="Sialidases"/>
    <property type="match status" value="1"/>
</dbReference>
<dbReference type="Proteomes" id="UP000320184">
    <property type="component" value="Unassembled WGS sequence"/>
</dbReference>
<evidence type="ECO:0000313" key="1">
    <source>
        <dbReference type="EMBL" id="TMQ51795.1"/>
    </source>
</evidence>
<sequence length="418" mass="43939">MSRAGRRPRHRARSSLLAIVALGGATGCGEPHHLEDWVSVREVTPSFLLPIEASDPALAADAHGRVALTYVTGSGTSKDLWLSISQDSGVTFASAMRMNERTGSVASFPEGRPCAALGPSGQIAVAWAERRAADSSAAIVLRASGDGGATFGPPVPLGHGERPPDSALYGLPCLTYLPDGSLFAAWFEGSRPARGPRVASLYGSVSPDGGMTWPGSRRLSDDACPCCRPVALGDVEGRLVLGYRRRDGDLLDPALAILDDVGRVTLDTVISNERWLAVACPAEGPALSASGPGSGRYAWYTGSGDAGVYVVAWRADRGAAGVPRRLDDSLAEARSPRLAAMSRATLVAVDARPLRDSSESVIAVRVLDETGTLTPWTFLGAEASGGWIAGTDSRTALACWIERGGEKDRVRVARLRRR</sequence>
<accession>A0A538SK99</accession>
<comment type="caution">
    <text evidence="1">The sequence shown here is derived from an EMBL/GenBank/DDBJ whole genome shotgun (WGS) entry which is preliminary data.</text>
</comment>
<reference evidence="1 2" key="1">
    <citation type="journal article" date="2019" name="Nat. Microbiol.">
        <title>Mediterranean grassland soil C-N compound turnover is dependent on rainfall and depth, and is mediated by genomically divergent microorganisms.</title>
        <authorList>
            <person name="Diamond S."/>
            <person name="Andeer P.F."/>
            <person name="Li Z."/>
            <person name="Crits-Christoph A."/>
            <person name="Burstein D."/>
            <person name="Anantharaman K."/>
            <person name="Lane K.R."/>
            <person name="Thomas B.C."/>
            <person name="Pan C."/>
            <person name="Northen T.R."/>
            <person name="Banfield J.F."/>
        </authorList>
    </citation>
    <scope>NUCLEOTIDE SEQUENCE [LARGE SCALE GENOMIC DNA]</scope>
    <source>
        <strain evidence="1">WS_3</strain>
    </source>
</reference>
<gene>
    <name evidence="1" type="ORF">E6K73_04685</name>
</gene>
<dbReference type="CDD" id="cd15482">
    <property type="entry name" value="Sialidase_non-viral"/>
    <property type="match status" value="1"/>
</dbReference>
<protein>
    <submittedName>
        <fullName evidence="1">Exo-alpha-sialidase</fullName>
    </submittedName>
</protein>
<name>A0A538SK99_UNCEI</name>
<evidence type="ECO:0000313" key="2">
    <source>
        <dbReference type="Proteomes" id="UP000320184"/>
    </source>
</evidence>
<dbReference type="InterPro" id="IPR036278">
    <property type="entry name" value="Sialidase_sf"/>
</dbReference>
<dbReference type="Gene3D" id="2.120.10.10">
    <property type="match status" value="1"/>
</dbReference>